<feature type="region of interest" description="Disordered" evidence="1">
    <location>
        <begin position="120"/>
        <end position="188"/>
    </location>
</feature>
<accession>A0A4U8UR05</accession>
<comment type="caution">
    <text evidence="2">The sequence shown here is derived from an EMBL/GenBank/DDBJ whole genome shotgun (WGS) entry which is preliminary data.</text>
</comment>
<evidence type="ECO:0000256" key="1">
    <source>
        <dbReference type="SAM" id="MobiDB-lite"/>
    </source>
</evidence>
<evidence type="ECO:0000313" key="3">
    <source>
        <dbReference type="Proteomes" id="UP000298663"/>
    </source>
</evidence>
<organism evidence="2 3">
    <name type="scientific">Steinernema carpocapsae</name>
    <name type="common">Entomopathogenic nematode</name>
    <dbReference type="NCBI Taxonomy" id="34508"/>
    <lineage>
        <taxon>Eukaryota</taxon>
        <taxon>Metazoa</taxon>
        <taxon>Ecdysozoa</taxon>
        <taxon>Nematoda</taxon>
        <taxon>Chromadorea</taxon>
        <taxon>Rhabditida</taxon>
        <taxon>Tylenchina</taxon>
        <taxon>Panagrolaimomorpha</taxon>
        <taxon>Strongyloidoidea</taxon>
        <taxon>Steinernematidae</taxon>
        <taxon>Steinernema</taxon>
    </lineage>
</organism>
<evidence type="ECO:0000313" key="2">
    <source>
        <dbReference type="EMBL" id="TMS34088.1"/>
    </source>
</evidence>
<dbReference type="AlphaFoldDB" id="A0A4U8UR05"/>
<reference evidence="2 3" key="1">
    <citation type="journal article" date="2015" name="Genome Biol.">
        <title>Comparative genomics of Steinernema reveals deeply conserved gene regulatory networks.</title>
        <authorList>
            <person name="Dillman A.R."/>
            <person name="Macchietto M."/>
            <person name="Porter C.F."/>
            <person name="Rogers A."/>
            <person name="Williams B."/>
            <person name="Antoshechkin I."/>
            <person name="Lee M.M."/>
            <person name="Goodwin Z."/>
            <person name="Lu X."/>
            <person name="Lewis E.E."/>
            <person name="Goodrich-Blair H."/>
            <person name="Stock S.P."/>
            <person name="Adams B.J."/>
            <person name="Sternberg P.W."/>
            <person name="Mortazavi A."/>
        </authorList>
    </citation>
    <scope>NUCLEOTIDE SEQUENCE [LARGE SCALE GENOMIC DNA]</scope>
    <source>
        <strain evidence="2 3">ALL</strain>
    </source>
</reference>
<name>A0A4U8UR05_STECR</name>
<feature type="compositionally biased region" description="Basic and acidic residues" evidence="1">
    <location>
        <begin position="127"/>
        <end position="136"/>
    </location>
</feature>
<gene>
    <name evidence="2" type="ORF">L596_001740</name>
</gene>
<protein>
    <submittedName>
        <fullName evidence="2">Uncharacterized protein</fullName>
    </submittedName>
</protein>
<sequence length="188" mass="21032">MDADELLPLDMPSEERRRLIHAAMREYCVQKLQFYYRDFQARSAAGLKLPFSVNLANVDPSQHIYRLRTFSESKKPAVKPAEEKTPANLDETCVALEALKTAPTREVPTLKALATAKILNSSSASKQRQDSGTSERQRHRSGSCSSGDGSGEIRYDRPASPEPVNGNPLYTIYEGNRKAKPARRFIPH</sequence>
<dbReference type="EMBL" id="AZBU02000001">
    <property type="protein sequence ID" value="TMS34088.1"/>
    <property type="molecule type" value="Genomic_DNA"/>
</dbReference>
<reference evidence="2 3" key="2">
    <citation type="journal article" date="2019" name="G3 (Bethesda)">
        <title>Hybrid Assembly of the Genome of the Entomopathogenic Nematode Steinernema carpocapsae Identifies the X-Chromosome.</title>
        <authorList>
            <person name="Serra L."/>
            <person name="Macchietto M."/>
            <person name="Macias-Munoz A."/>
            <person name="McGill C.J."/>
            <person name="Rodriguez I.M."/>
            <person name="Rodriguez B."/>
            <person name="Murad R."/>
            <person name="Mortazavi A."/>
        </authorList>
    </citation>
    <scope>NUCLEOTIDE SEQUENCE [LARGE SCALE GENOMIC DNA]</scope>
    <source>
        <strain evidence="2 3">ALL</strain>
    </source>
</reference>
<feature type="compositionally biased region" description="Basic residues" evidence="1">
    <location>
        <begin position="178"/>
        <end position="188"/>
    </location>
</feature>
<keyword evidence="3" id="KW-1185">Reference proteome</keyword>
<dbReference type="Proteomes" id="UP000298663">
    <property type="component" value="Unassembled WGS sequence"/>
</dbReference>
<proteinExistence type="predicted"/>